<protein>
    <submittedName>
        <fullName evidence="1">Uncharacterized protein</fullName>
    </submittedName>
</protein>
<proteinExistence type="predicted"/>
<comment type="caution">
    <text evidence="1">The sequence shown here is derived from an EMBL/GenBank/DDBJ whole genome shotgun (WGS) entry which is preliminary data.</text>
</comment>
<dbReference type="OrthoDB" id="3015158at2759"/>
<evidence type="ECO:0000313" key="1">
    <source>
        <dbReference type="EMBL" id="KAG5640593.1"/>
    </source>
</evidence>
<dbReference type="AlphaFoldDB" id="A0A9P7G1Z7"/>
<evidence type="ECO:0000313" key="2">
    <source>
        <dbReference type="Proteomes" id="UP000775547"/>
    </source>
</evidence>
<organism evidence="1 2">
    <name type="scientific">Asterophora parasitica</name>
    <dbReference type="NCBI Taxonomy" id="117018"/>
    <lineage>
        <taxon>Eukaryota</taxon>
        <taxon>Fungi</taxon>
        <taxon>Dikarya</taxon>
        <taxon>Basidiomycota</taxon>
        <taxon>Agaricomycotina</taxon>
        <taxon>Agaricomycetes</taxon>
        <taxon>Agaricomycetidae</taxon>
        <taxon>Agaricales</taxon>
        <taxon>Tricholomatineae</taxon>
        <taxon>Lyophyllaceae</taxon>
        <taxon>Asterophora</taxon>
    </lineage>
</organism>
<accession>A0A9P7G1Z7</accession>
<dbReference type="EMBL" id="JABCKV010000619">
    <property type="protein sequence ID" value="KAG5640593.1"/>
    <property type="molecule type" value="Genomic_DNA"/>
</dbReference>
<reference evidence="1" key="1">
    <citation type="submission" date="2020-07" db="EMBL/GenBank/DDBJ databases">
        <authorList>
            <person name="Nieuwenhuis M."/>
            <person name="Van De Peppel L.J.J."/>
        </authorList>
    </citation>
    <scope>NUCLEOTIDE SEQUENCE</scope>
    <source>
        <strain evidence="1">AP01</strain>
        <tissue evidence="1">Mycelium</tissue>
    </source>
</reference>
<reference evidence="1" key="2">
    <citation type="submission" date="2021-10" db="EMBL/GenBank/DDBJ databases">
        <title>Phylogenomics reveals ancestral predisposition of the termite-cultivated fungus Termitomyces towards a domesticated lifestyle.</title>
        <authorList>
            <person name="Auxier B."/>
            <person name="Grum-Grzhimaylo A."/>
            <person name="Cardenas M.E."/>
            <person name="Lodge J.D."/>
            <person name="Laessoe T."/>
            <person name="Pedersen O."/>
            <person name="Smith M.E."/>
            <person name="Kuyper T.W."/>
            <person name="Franco-Molano E.A."/>
            <person name="Baroni T.J."/>
            <person name="Aanen D.K."/>
        </authorList>
    </citation>
    <scope>NUCLEOTIDE SEQUENCE</scope>
    <source>
        <strain evidence="1">AP01</strain>
        <tissue evidence="1">Mycelium</tissue>
    </source>
</reference>
<feature type="non-terminal residue" evidence="1">
    <location>
        <position position="275"/>
    </location>
</feature>
<sequence length="275" mass="30073">MKLANTNLQSDEPLVRSTAHEVIFHYIITGEHPRHFGIGRVDLVSSGVGRFIDGDMKSIAIDEPVPLVAAATRLATERASETATRASWGLFTWGSDMTFSIGLITSLTEFTSYIQRRWENGESYRPASYLAFYLAHAFQNGAALSDVFTLPIKPKWANNTSGSLTQIVILHKNYAGKLHETTLGPSSLIPDSAPLGYAAQTPKDVHAWLSHERPAAFCICPPECGADLIFVLKHDCKYLWVALSTAGGGTDARVDVNGIKSELNRLLPVNIFAED</sequence>
<keyword evidence="2" id="KW-1185">Reference proteome</keyword>
<dbReference type="Proteomes" id="UP000775547">
    <property type="component" value="Unassembled WGS sequence"/>
</dbReference>
<gene>
    <name evidence="1" type="ORF">DXG03_007990</name>
</gene>
<name>A0A9P7G1Z7_9AGAR</name>